<accession>A0A9E7MB08</accession>
<evidence type="ECO:0000313" key="1">
    <source>
        <dbReference type="EMBL" id="USH00336.1"/>
    </source>
</evidence>
<organism evidence="1 2">
    <name type="scientific">Thermococcus argininiproducens</name>
    <dbReference type="NCBI Taxonomy" id="2866384"/>
    <lineage>
        <taxon>Archaea</taxon>
        <taxon>Methanobacteriati</taxon>
        <taxon>Methanobacteriota</taxon>
        <taxon>Thermococci</taxon>
        <taxon>Thermococcales</taxon>
        <taxon>Thermococcaceae</taxon>
        <taxon>Thermococcus</taxon>
    </lineage>
</organism>
<gene>
    <name evidence="1" type="ORF">K1720_02370</name>
</gene>
<evidence type="ECO:0000313" key="2">
    <source>
        <dbReference type="Proteomes" id="UP001056425"/>
    </source>
</evidence>
<protein>
    <submittedName>
        <fullName evidence="1">Uncharacterized protein</fullName>
    </submittedName>
</protein>
<dbReference type="GeneID" id="72777152"/>
<keyword evidence="2" id="KW-1185">Reference proteome</keyword>
<dbReference type="KEGG" id="thei:K1720_02370"/>
<sequence length="206" mass="23118">MSKKVVILCIILLLGLSFFVLTFSFVKSETQVTSTIGGASSQNTTLIQGKIYIYIEGNDSLSIALKKALLREFAQKGYEAFEIKELEKKYDGQFLAVRVLENNITYTPIYSKGSLKALMVHSTIGDTAHYFEVKHASQSNLTQVLRTFDSRKYIRGQTMSGGIILIRDTSKGIMTYPGYKDMLVKFMVKALVSEVERINETVLNKS</sequence>
<dbReference type="EMBL" id="CP080572">
    <property type="protein sequence ID" value="USH00336.1"/>
    <property type="molecule type" value="Genomic_DNA"/>
</dbReference>
<reference evidence="1 2" key="1">
    <citation type="submission" date="2021-08" db="EMBL/GenBank/DDBJ databases">
        <title>Thermococcus onnuriiensis IOH2.</title>
        <authorList>
            <person name="Park Y.-J."/>
        </authorList>
    </citation>
    <scope>NUCLEOTIDE SEQUENCE [LARGE SCALE GENOMIC DNA]</scope>
    <source>
        <strain evidence="1 2">IOH2</strain>
    </source>
</reference>
<name>A0A9E7MB08_9EURY</name>
<proteinExistence type="predicted"/>
<dbReference type="Proteomes" id="UP001056425">
    <property type="component" value="Chromosome"/>
</dbReference>
<dbReference type="RefSeq" id="WP_251949620.1">
    <property type="nucleotide sequence ID" value="NZ_CP080572.1"/>
</dbReference>
<dbReference type="AlphaFoldDB" id="A0A9E7MB08"/>